<protein>
    <submittedName>
        <fullName evidence="2">Uncharacterized protein</fullName>
    </submittedName>
</protein>
<feature type="region of interest" description="Disordered" evidence="1">
    <location>
        <begin position="200"/>
        <end position="392"/>
    </location>
</feature>
<reference evidence="2 3" key="1">
    <citation type="submission" date="2021-11" db="EMBL/GenBank/DDBJ databases">
        <authorList>
            <person name="Islam A."/>
            <person name="Islam S."/>
            <person name="Flora M.S."/>
            <person name="Rahman M."/>
            <person name="Ziaur R.M."/>
            <person name="Epstein J.H."/>
            <person name="Hassan M."/>
            <person name="Klassen M."/>
            <person name="Woodard K."/>
            <person name="Webb A."/>
            <person name="Webby R.J."/>
            <person name="El Zowalaty M.E."/>
        </authorList>
    </citation>
    <scope>NUCLEOTIDE SEQUENCE [LARGE SCALE GENOMIC DNA]</scope>
    <source>
        <strain evidence="2">Pbs1</strain>
    </source>
</reference>
<feature type="compositionally biased region" description="Basic residues" evidence="1">
    <location>
        <begin position="260"/>
        <end position="270"/>
    </location>
</feature>
<feature type="compositionally biased region" description="Basic and acidic residues" evidence="1">
    <location>
        <begin position="200"/>
        <end position="214"/>
    </location>
</feature>
<accession>A0ABN8CQD9</accession>
<feature type="compositionally biased region" description="Pro residues" evidence="1">
    <location>
        <begin position="236"/>
        <end position="245"/>
    </location>
</feature>
<name>A0ABN8CQD9_9STRA</name>
<feature type="compositionally biased region" description="Low complexity" evidence="1">
    <location>
        <begin position="274"/>
        <end position="287"/>
    </location>
</feature>
<feature type="compositionally biased region" description="Polar residues" evidence="1">
    <location>
        <begin position="112"/>
        <end position="124"/>
    </location>
</feature>
<comment type="caution">
    <text evidence="2">The sequence shown here is derived from an EMBL/GenBank/DDBJ whole genome shotgun (WGS) entry which is preliminary data.</text>
</comment>
<gene>
    <name evidence="2" type="ORF">PBS001_LOCUS2051</name>
</gene>
<proteinExistence type="predicted"/>
<feature type="region of interest" description="Disordered" evidence="1">
    <location>
        <begin position="104"/>
        <end position="134"/>
    </location>
</feature>
<feature type="compositionally biased region" description="Basic and acidic residues" evidence="1">
    <location>
        <begin position="315"/>
        <end position="374"/>
    </location>
</feature>
<evidence type="ECO:0000256" key="1">
    <source>
        <dbReference type="SAM" id="MobiDB-lite"/>
    </source>
</evidence>
<evidence type="ECO:0000313" key="3">
    <source>
        <dbReference type="Proteomes" id="UP001158986"/>
    </source>
</evidence>
<keyword evidence="3" id="KW-1185">Reference proteome</keyword>
<dbReference type="EMBL" id="CAKLCB010000109">
    <property type="protein sequence ID" value="CAH0515338.1"/>
    <property type="molecule type" value="Genomic_DNA"/>
</dbReference>
<dbReference type="Proteomes" id="UP001158986">
    <property type="component" value="Unassembled WGS sequence"/>
</dbReference>
<organism evidence="2 3">
    <name type="scientific">Peronospora belbahrii</name>
    <dbReference type="NCBI Taxonomy" id="622444"/>
    <lineage>
        <taxon>Eukaryota</taxon>
        <taxon>Sar</taxon>
        <taxon>Stramenopiles</taxon>
        <taxon>Oomycota</taxon>
        <taxon>Peronosporomycetes</taxon>
        <taxon>Peronosporales</taxon>
        <taxon>Peronosporaceae</taxon>
        <taxon>Peronospora</taxon>
    </lineage>
</organism>
<feature type="region of interest" description="Disordered" evidence="1">
    <location>
        <begin position="164"/>
        <end position="185"/>
    </location>
</feature>
<evidence type="ECO:0000313" key="2">
    <source>
        <dbReference type="EMBL" id="CAH0515338.1"/>
    </source>
</evidence>
<sequence length="392" mass="43960">MTPPADGENIKIGAYEAAISIETTRTDNLGSSMQSNKALALPVSPTAAQAESEGEEEDEMVNVLEDLILEAYNNMQIDGEYICLPDKVAEKLHQVADQITLQQSREVQQQQTENCTSTGENSGSEDLASMRDEVEEVKVLQEEVSTLQPDPEQEMEQKREIALVSEIENGGVQDKRGDARKDEETKLHKVQVLLAETAKLREEQHKQRINRDVSAENICRELSPVPEIDESTSSEPPSPSPPPSPRLSQSHSAANTPIVRAKKTPAHCHGRFASPSLTSLTTTSPSPRHIGKSPVYRTPVQSSGSKQKGKMLTYETRREAALKQKEDKKKRELLVRETARKQREDSKRKLEEKQQREMEEKRERVRRIREERLQRRTGKASTPGVKGTKKNG</sequence>
<feature type="compositionally biased region" description="Basic and acidic residues" evidence="1">
    <location>
        <begin position="173"/>
        <end position="185"/>
    </location>
</feature>